<feature type="compositionally biased region" description="Basic and acidic residues" evidence="1">
    <location>
        <begin position="190"/>
        <end position="200"/>
    </location>
</feature>
<name>A0A3A8K5P8_9BACT</name>
<keyword evidence="3" id="KW-1185">Reference proteome</keyword>
<dbReference type="InterPro" id="IPR027417">
    <property type="entry name" value="P-loop_NTPase"/>
</dbReference>
<reference evidence="3" key="1">
    <citation type="submission" date="2018-09" db="EMBL/GenBank/DDBJ databases">
        <authorList>
            <person name="Livingstone P.G."/>
            <person name="Whitworth D.E."/>
        </authorList>
    </citation>
    <scope>NUCLEOTIDE SEQUENCE [LARGE SCALE GENOMIC DNA]</scope>
    <source>
        <strain evidence="3">CA043D</strain>
    </source>
</reference>
<sequence>MTDFSRRPPPGPGPSSLDAEQDLNRNITPLETPAAAASPVLATPPRPRSPIANGVPLGGQQPPEPTRSRAAQSAPLPSVIFDPMPRPRVPPAQSAGVAPPGAPPPFSEEMLDVQTERRTAPPGPPQPPADAGDRRGGASFASPQESERRAGPGPERRGPPEAERRGPSSPPGGPDRRSAAAAPPQGYAGPERRGVRRTEGSDASSTNRFWPAQPKTLQEAGLNATFVEELVLKAIFFAGEMRGMDVATRLQLPSALVDEVIEGLRRQKYIDIRGGGGSGVGRSTMIYQLTTFVTDVLRQILDRNRYNGPAPVPFNEWAAAVKLQTVRGNRITRHRMQDKFGDLIIRDYIFDGIGPAMNSGRAIFFYGPPGNGKTAICQGMVNCYEGDIFVPHALLIDDFVVKMFDANIHRAVEDEPGAPSYDRRWVRCRRPLVVVGGELTLEMLDLVYTPEVKYYEAPFQMKASNGMLLIDDFGRQKVSPKELLNRWIVPLESDVDILTLHTGKKIQVPFDVFAAFSTNLDPSDLVDDAFLRRVRYKLEVRRPDEEQFHEIFQVMCKKRGVPYDARAVDYLIDEHYRPNHRPFAACQPRDLLDQVIDMANYQGQPPRLDPALLDAAVRSYFVRFDKPAGSAPTSASAG</sequence>
<protein>
    <submittedName>
        <fullName evidence="2">ATPase</fullName>
    </submittedName>
</protein>
<dbReference type="Gene3D" id="3.40.50.300">
    <property type="entry name" value="P-loop containing nucleotide triphosphate hydrolases"/>
    <property type="match status" value="1"/>
</dbReference>
<organism evidence="2 3">
    <name type="scientific">Corallococcus carmarthensis</name>
    <dbReference type="NCBI Taxonomy" id="2316728"/>
    <lineage>
        <taxon>Bacteria</taxon>
        <taxon>Pseudomonadati</taxon>
        <taxon>Myxococcota</taxon>
        <taxon>Myxococcia</taxon>
        <taxon>Myxococcales</taxon>
        <taxon>Cystobacterineae</taxon>
        <taxon>Myxococcaceae</taxon>
        <taxon>Corallococcus</taxon>
    </lineage>
</organism>
<evidence type="ECO:0000313" key="2">
    <source>
        <dbReference type="EMBL" id="RKH02519.1"/>
    </source>
</evidence>
<dbReference type="SUPFAM" id="SSF52540">
    <property type="entry name" value="P-loop containing nucleoside triphosphate hydrolases"/>
    <property type="match status" value="1"/>
</dbReference>
<proteinExistence type="predicted"/>
<comment type="caution">
    <text evidence="2">The sequence shown here is derived from an EMBL/GenBank/DDBJ whole genome shotgun (WGS) entry which is preliminary data.</text>
</comment>
<accession>A0A3A8K5P8</accession>
<dbReference type="Proteomes" id="UP000268313">
    <property type="component" value="Unassembled WGS sequence"/>
</dbReference>
<feature type="compositionally biased region" description="Basic and acidic residues" evidence="1">
    <location>
        <begin position="145"/>
        <end position="166"/>
    </location>
</feature>
<evidence type="ECO:0000256" key="1">
    <source>
        <dbReference type="SAM" id="MobiDB-lite"/>
    </source>
</evidence>
<dbReference type="OrthoDB" id="9783370at2"/>
<feature type="compositionally biased region" description="Low complexity" evidence="1">
    <location>
        <begin position="179"/>
        <end position="189"/>
    </location>
</feature>
<gene>
    <name evidence="2" type="ORF">D7X32_16785</name>
</gene>
<dbReference type="RefSeq" id="WP_120603558.1">
    <property type="nucleotide sequence ID" value="NZ_RAWE01000053.1"/>
</dbReference>
<dbReference type="AlphaFoldDB" id="A0A3A8K5P8"/>
<dbReference type="EMBL" id="RAWE01000053">
    <property type="protein sequence ID" value="RKH02519.1"/>
    <property type="molecule type" value="Genomic_DNA"/>
</dbReference>
<feature type="region of interest" description="Disordered" evidence="1">
    <location>
        <begin position="1"/>
        <end position="212"/>
    </location>
</feature>
<evidence type="ECO:0000313" key="3">
    <source>
        <dbReference type="Proteomes" id="UP000268313"/>
    </source>
</evidence>